<comment type="caution">
    <text evidence="2">The sequence shown here is derived from an EMBL/GenBank/DDBJ whole genome shotgun (WGS) entry which is preliminary data.</text>
</comment>
<sequence>MTDSTANTVSTTISANGIATVTLNRPEKNNAFDDSMIAQLIGHFQAIDNDPNIRAMILAASGKNFSAGGDLAWMKRMASYSYEQNLQDAHGLAQMLKTLNFMSKPTIARIQGAAYGGAVGLACCCDIVVASSDAKFCLSEVKIGLIPATIAPYVIAAIGERASRRYCLSAELIDAQKALQLGIASEVVASNELDNCIANICKQLLSNGPSAMSAAKQLIFELAHQPIDAAIIETSCQAIAQRRAGPEGQEGLSAFLEKRKPQWYKDQ</sequence>
<evidence type="ECO:0000313" key="3">
    <source>
        <dbReference type="Proteomes" id="UP001069090"/>
    </source>
</evidence>
<gene>
    <name evidence="2" type="ORF">O0V09_01130</name>
</gene>
<dbReference type="InterPro" id="IPR014748">
    <property type="entry name" value="Enoyl-CoA_hydra_C"/>
</dbReference>
<dbReference type="GO" id="GO:0008300">
    <property type="term" value="P:isoprenoid catabolic process"/>
    <property type="evidence" value="ECO:0007669"/>
    <property type="project" value="TreeGrafter"/>
</dbReference>
<dbReference type="AlphaFoldDB" id="A0A9J6RIG5"/>
<dbReference type="InterPro" id="IPR029045">
    <property type="entry name" value="ClpP/crotonase-like_dom_sf"/>
</dbReference>
<dbReference type="InterPro" id="IPR001753">
    <property type="entry name" value="Enoyl-CoA_hydra/iso"/>
</dbReference>
<accession>A0A9J6RIG5</accession>
<dbReference type="CDD" id="cd06558">
    <property type="entry name" value="crotonase-like"/>
    <property type="match status" value="1"/>
</dbReference>
<dbReference type="Gene3D" id="3.90.226.10">
    <property type="entry name" value="2-enoyl-CoA Hydratase, Chain A, domain 1"/>
    <property type="match status" value="1"/>
</dbReference>
<dbReference type="GO" id="GO:0003824">
    <property type="term" value="F:catalytic activity"/>
    <property type="evidence" value="ECO:0007669"/>
    <property type="project" value="UniProtKB-ARBA"/>
</dbReference>
<keyword evidence="3" id="KW-1185">Reference proteome</keyword>
<dbReference type="InterPro" id="IPR051683">
    <property type="entry name" value="Enoyl-CoA_Hydratase/Isomerase"/>
</dbReference>
<dbReference type="Gene3D" id="1.10.12.10">
    <property type="entry name" value="Lyase 2-enoyl-coa Hydratase, Chain A, domain 2"/>
    <property type="match status" value="1"/>
</dbReference>
<dbReference type="PANTHER" id="PTHR42964:SF1">
    <property type="entry name" value="POLYKETIDE BIOSYNTHESIS ENOYL-COA HYDRATASE PKSH-RELATED"/>
    <property type="match status" value="1"/>
</dbReference>
<reference evidence="2 3" key="1">
    <citation type="submission" date="2022-12" db="EMBL/GenBank/DDBJ databases">
        <title>Dasania phycosphaerae sp. nov., isolated from particulate material of the south coast of Korea.</title>
        <authorList>
            <person name="Jiang Y."/>
        </authorList>
    </citation>
    <scope>NUCLEOTIDE SEQUENCE [LARGE SCALE GENOMIC DNA]</scope>
    <source>
        <strain evidence="2 3">GY-19</strain>
    </source>
</reference>
<evidence type="ECO:0000256" key="1">
    <source>
        <dbReference type="ARBA" id="ARBA00005254"/>
    </source>
</evidence>
<dbReference type="EMBL" id="JAPTGG010000001">
    <property type="protein sequence ID" value="MCZ0863781.1"/>
    <property type="molecule type" value="Genomic_DNA"/>
</dbReference>
<evidence type="ECO:0000313" key="2">
    <source>
        <dbReference type="EMBL" id="MCZ0863781.1"/>
    </source>
</evidence>
<proteinExistence type="inferred from homology"/>
<protein>
    <submittedName>
        <fullName evidence="2">Enoyl-CoA hydratase/isomerase family protein</fullName>
    </submittedName>
</protein>
<dbReference type="RefSeq" id="WP_258329925.1">
    <property type="nucleotide sequence ID" value="NZ_JAPTGG010000001.1"/>
</dbReference>
<comment type="similarity">
    <text evidence="1">Belongs to the enoyl-CoA hydratase/isomerase family.</text>
</comment>
<name>A0A9J6RIG5_9GAMM</name>
<dbReference type="Proteomes" id="UP001069090">
    <property type="component" value="Unassembled WGS sequence"/>
</dbReference>
<dbReference type="PANTHER" id="PTHR42964">
    <property type="entry name" value="ENOYL-COA HYDRATASE"/>
    <property type="match status" value="1"/>
</dbReference>
<dbReference type="SUPFAM" id="SSF52096">
    <property type="entry name" value="ClpP/crotonase"/>
    <property type="match status" value="1"/>
</dbReference>
<dbReference type="Pfam" id="PF00378">
    <property type="entry name" value="ECH_1"/>
    <property type="match status" value="1"/>
</dbReference>
<organism evidence="2 3">
    <name type="scientific">Dasania phycosphaerae</name>
    <dbReference type="NCBI Taxonomy" id="2950436"/>
    <lineage>
        <taxon>Bacteria</taxon>
        <taxon>Pseudomonadati</taxon>
        <taxon>Pseudomonadota</taxon>
        <taxon>Gammaproteobacteria</taxon>
        <taxon>Cellvibrionales</taxon>
        <taxon>Spongiibacteraceae</taxon>
        <taxon>Dasania</taxon>
    </lineage>
</organism>